<keyword evidence="1" id="KW-1133">Transmembrane helix</keyword>
<feature type="transmembrane region" description="Helical" evidence="1">
    <location>
        <begin position="12"/>
        <end position="33"/>
    </location>
</feature>
<evidence type="ECO:0000313" key="2">
    <source>
        <dbReference type="EMBL" id="OHA60660.1"/>
    </source>
</evidence>
<organism evidence="2 3">
    <name type="scientific">Candidatus Vogelbacteria bacterium RIFOXYD2_FULL_44_9</name>
    <dbReference type="NCBI Taxonomy" id="1802441"/>
    <lineage>
        <taxon>Bacteria</taxon>
        <taxon>Candidatus Vogeliibacteriota</taxon>
    </lineage>
</organism>
<protein>
    <submittedName>
        <fullName evidence="2">Uncharacterized protein</fullName>
    </submittedName>
</protein>
<comment type="caution">
    <text evidence="2">The sequence shown here is derived from an EMBL/GenBank/DDBJ whole genome shotgun (WGS) entry which is preliminary data.</text>
</comment>
<dbReference type="AlphaFoldDB" id="A0A1G2QJ72"/>
<feature type="transmembrane region" description="Helical" evidence="1">
    <location>
        <begin position="39"/>
        <end position="59"/>
    </location>
</feature>
<proteinExistence type="predicted"/>
<dbReference type="EMBL" id="MHTM01000047">
    <property type="protein sequence ID" value="OHA60660.1"/>
    <property type="molecule type" value="Genomic_DNA"/>
</dbReference>
<reference evidence="2 3" key="1">
    <citation type="journal article" date="2016" name="Nat. Commun.">
        <title>Thousands of microbial genomes shed light on interconnected biogeochemical processes in an aquifer system.</title>
        <authorList>
            <person name="Anantharaman K."/>
            <person name="Brown C.T."/>
            <person name="Hug L.A."/>
            <person name="Sharon I."/>
            <person name="Castelle C.J."/>
            <person name="Probst A.J."/>
            <person name="Thomas B.C."/>
            <person name="Singh A."/>
            <person name="Wilkins M.J."/>
            <person name="Karaoz U."/>
            <person name="Brodie E.L."/>
            <person name="Williams K.H."/>
            <person name="Hubbard S.S."/>
            <person name="Banfield J.F."/>
        </authorList>
    </citation>
    <scope>NUCLEOTIDE SEQUENCE [LARGE SCALE GENOMIC DNA]</scope>
</reference>
<name>A0A1G2QJ72_9BACT</name>
<evidence type="ECO:0000313" key="3">
    <source>
        <dbReference type="Proteomes" id="UP000177140"/>
    </source>
</evidence>
<keyword evidence="1" id="KW-0812">Transmembrane</keyword>
<accession>A0A1G2QJ72</accession>
<gene>
    <name evidence="2" type="ORF">A2556_02410</name>
</gene>
<keyword evidence="1" id="KW-0472">Membrane</keyword>
<evidence type="ECO:0000256" key="1">
    <source>
        <dbReference type="SAM" id="Phobius"/>
    </source>
</evidence>
<dbReference type="Proteomes" id="UP000177140">
    <property type="component" value="Unassembled WGS sequence"/>
</dbReference>
<sequence length="62" mass="7817">MQIFRTREFKWWEVGMIKVCLLSLGILLGLYFYNYLVSWVWLWWLFFALFAIYFIVRLVREK</sequence>